<keyword evidence="2 7" id="KW-0808">Transferase</keyword>
<feature type="domain" description="Carbohydrate kinase PfkB" evidence="6">
    <location>
        <begin position="5"/>
        <end position="302"/>
    </location>
</feature>
<dbReference type="PANTHER" id="PTHR43085">
    <property type="entry name" value="HEXOKINASE FAMILY MEMBER"/>
    <property type="match status" value="1"/>
</dbReference>
<keyword evidence="5" id="KW-0067">ATP-binding</keyword>
<dbReference type="InterPro" id="IPR029056">
    <property type="entry name" value="Ribokinase-like"/>
</dbReference>
<dbReference type="EMBL" id="FMHG01000001">
    <property type="protein sequence ID" value="SCJ71244.1"/>
    <property type="molecule type" value="Genomic_DNA"/>
</dbReference>
<keyword evidence="4 7" id="KW-0418">Kinase</keyword>
<dbReference type="GO" id="GO:0005524">
    <property type="term" value="F:ATP binding"/>
    <property type="evidence" value="ECO:0007669"/>
    <property type="project" value="UniProtKB-KW"/>
</dbReference>
<dbReference type="EC" id="2.7.1.92" evidence="7"/>
<protein>
    <submittedName>
        <fullName evidence="7">5-dehydro-2-deoxygluconokinase</fullName>
        <ecNumber evidence="7">2.7.1.92</ecNumber>
    </submittedName>
</protein>
<gene>
    <name evidence="7" type="primary">iolC_6</name>
    <name evidence="7" type="ORF">SAMEA3545359_01567</name>
</gene>
<dbReference type="AlphaFoldDB" id="A0A1C6IN02"/>
<dbReference type="Pfam" id="PF00294">
    <property type="entry name" value="PfkB"/>
    <property type="match status" value="1"/>
</dbReference>
<sequence length="319" mass="34096">MDGQILCVGDLNPDLVVPYGEMKRALRQDLPRPTAQLLPGGGMGNTVTALGRMGLRPLILGMVGNDSTGDMITADLQKNGVDTRFLRRQQAPAMAVVSVIEEDGEKVFFQWFPPGGQDKAFTPADFSEPVLERCSLLHLNGMVVQDGGPSARAVTEFCELAAARGIPVSIDLNLRCAQYPLTPERRALLGRVLAVASHILGSGAEEWCALTPGRTKEQAARRWATAQNTVVCRDGAQPVLLIDRLHESRHAPPTVEVVSRNGAGDMFDAGYLARLAAGGTPREAVFHGLAVAAHAISHRQPRSVPGPAELAHLLACIDP</sequence>
<accession>A0A1C6IN02</accession>
<organism evidence="7">
    <name type="scientific">uncultured Anaerotruncus sp</name>
    <dbReference type="NCBI Taxonomy" id="905011"/>
    <lineage>
        <taxon>Bacteria</taxon>
        <taxon>Bacillati</taxon>
        <taxon>Bacillota</taxon>
        <taxon>Clostridia</taxon>
        <taxon>Eubacteriales</taxon>
        <taxon>Oscillospiraceae</taxon>
        <taxon>Anaerotruncus</taxon>
        <taxon>environmental samples</taxon>
    </lineage>
</organism>
<evidence type="ECO:0000259" key="6">
    <source>
        <dbReference type="Pfam" id="PF00294"/>
    </source>
</evidence>
<dbReference type="SUPFAM" id="SSF53613">
    <property type="entry name" value="Ribokinase-like"/>
    <property type="match status" value="1"/>
</dbReference>
<name>A0A1C6IN02_9FIRM</name>
<comment type="similarity">
    <text evidence="1">Belongs to the carbohydrate kinase PfkB family.</text>
</comment>
<keyword evidence="3" id="KW-0547">Nucleotide-binding</keyword>
<evidence type="ECO:0000313" key="7">
    <source>
        <dbReference type="EMBL" id="SCJ71244.1"/>
    </source>
</evidence>
<evidence type="ECO:0000256" key="2">
    <source>
        <dbReference type="ARBA" id="ARBA00022679"/>
    </source>
</evidence>
<proteinExistence type="inferred from homology"/>
<reference evidence="7" key="1">
    <citation type="submission" date="2015-09" db="EMBL/GenBank/DDBJ databases">
        <authorList>
            <consortium name="Pathogen Informatics"/>
        </authorList>
    </citation>
    <scope>NUCLEOTIDE SEQUENCE</scope>
    <source>
        <strain evidence="7">2789STDY5834896</strain>
    </source>
</reference>
<evidence type="ECO:0000256" key="5">
    <source>
        <dbReference type="ARBA" id="ARBA00022840"/>
    </source>
</evidence>
<evidence type="ECO:0000256" key="3">
    <source>
        <dbReference type="ARBA" id="ARBA00022741"/>
    </source>
</evidence>
<evidence type="ECO:0000256" key="4">
    <source>
        <dbReference type="ARBA" id="ARBA00022777"/>
    </source>
</evidence>
<dbReference type="GO" id="GO:0047590">
    <property type="term" value="F:5-dehydro-2-deoxygluconokinase activity"/>
    <property type="evidence" value="ECO:0007669"/>
    <property type="project" value="UniProtKB-EC"/>
</dbReference>
<dbReference type="PANTHER" id="PTHR43085:SF1">
    <property type="entry name" value="PSEUDOURIDINE KINASE-RELATED"/>
    <property type="match status" value="1"/>
</dbReference>
<dbReference type="InterPro" id="IPR050306">
    <property type="entry name" value="PfkB_Carbo_kinase"/>
</dbReference>
<dbReference type="Gene3D" id="3.40.1190.20">
    <property type="match status" value="1"/>
</dbReference>
<evidence type="ECO:0000256" key="1">
    <source>
        <dbReference type="ARBA" id="ARBA00010688"/>
    </source>
</evidence>
<dbReference type="InterPro" id="IPR011611">
    <property type="entry name" value="PfkB_dom"/>
</dbReference>